<reference evidence="3 4" key="1">
    <citation type="journal article" date="2018" name="PLoS Genet.">
        <title>Repeat elements organise 3D genome structure and mediate transcription in the filamentous fungus Epichloe festucae.</title>
        <authorList>
            <person name="Winter D.J."/>
            <person name="Ganley A.R.D."/>
            <person name="Young C.A."/>
            <person name="Liachko I."/>
            <person name="Schardl C.L."/>
            <person name="Dupont P.Y."/>
            <person name="Berry D."/>
            <person name="Ram A."/>
            <person name="Scott B."/>
            <person name="Cox M.P."/>
        </authorList>
    </citation>
    <scope>NUCLEOTIDE SEQUENCE [LARGE SCALE GENOMIC DNA]</scope>
    <source>
        <strain evidence="3 4">Fl1</strain>
    </source>
</reference>
<gene>
    <name evidence="3" type="ORF">C2857_003919</name>
</gene>
<evidence type="ECO:0008006" key="5">
    <source>
        <dbReference type="Google" id="ProtNLM"/>
    </source>
</evidence>
<dbReference type="GO" id="GO:0006412">
    <property type="term" value="P:translation"/>
    <property type="evidence" value="ECO:0007669"/>
    <property type="project" value="InterPro"/>
</dbReference>
<feature type="compositionally biased region" description="Low complexity" evidence="2">
    <location>
        <begin position="21"/>
        <end position="32"/>
    </location>
</feature>
<proteinExistence type="inferred from homology"/>
<dbReference type="Proteomes" id="UP000594364">
    <property type="component" value="Chromosome 1"/>
</dbReference>
<sequence>MGLVGRRAESVLAAGSTRGHSLPQSLPQLPSPAGSVEWQSPDSPPRAALAISNNVLHWPLKNNLHSFLVPANLETCKAPKKFFMRRPQVLGHGLRRLANSPASCRRYATDADVESARRYCLKQLQTSDYDAHLIRRFVPPPVQDTYAALRALNLELVRLPEIVSNPTIGALRIKFWQESLDKTFAGVPPREPICLLLHHALQSLEARAGTSTKKSIQFWVSRLVKTRENHMASRPYPSLLALEDYAENTYSTMMYATLASMPLRSIHIDHLASHIGKACGIIAVLRGIPILAAPGQPIKTPSGFDAPPIREPCLLLPLDIMAEEGVKEEEVFRQGPSAPGLQNAVFKVATRANDHLITVREMLRRIKAGEDPGHEFEHEGEAEHVYLEDGDTAREVRQSFGVLLEAIPAGNYLENLEKANFDPFAVRPGNLVEVKEIAQTVGSLVLRNGGVVRGLSNWGVFSLPKPISVHQMKHTHGHYFVMRYDSSTKVHQDLRTTLRLEPRMIRSAHVKLGDGKLNTLSRFGPPKWRTQGSEA</sequence>
<keyword evidence="4" id="KW-1185">Reference proteome</keyword>
<comment type="similarity">
    <text evidence="1">Belongs to the bacterial ribosomal protein bS6 family.</text>
</comment>
<dbReference type="InterPro" id="IPR008949">
    <property type="entry name" value="Isoprenoid_synthase_dom_sf"/>
</dbReference>
<dbReference type="SUPFAM" id="SSF48576">
    <property type="entry name" value="Terpenoid synthases"/>
    <property type="match status" value="1"/>
</dbReference>
<accession>A0A7S9KKH9</accession>
<dbReference type="InterPro" id="IPR014717">
    <property type="entry name" value="Transl_elong_EF1B/ribsomal_bS6"/>
</dbReference>
<dbReference type="Pfam" id="PF00494">
    <property type="entry name" value="SQS_PSY"/>
    <property type="match status" value="1"/>
</dbReference>
<dbReference type="SUPFAM" id="SSF54995">
    <property type="entry name" value="Ribosomal protein S6"/>
    <property type="match status" value="1"/>
</dbReference>
<dbReference type="InterPro" id="IPR000529">
    <property type="entry name" value="Ribosomal_bS6"/>
</dbReference>
<dbReference type="GO" id="GO:0005763">
    <property type="term" value="C:mitochondrial small ribosomal subunit"/>
    <property type="evidence" value="ECO:0007669"/>
    <property type="project" value="TreeGrafter"/>
</dbReference>
<dbReference type="PANTHER" id="PTHR21011">
    <property type="entry name" value="MITOCHONDRIAL 28S RIBOSOMAL PROTEIN S6"/>
    <property type="match status" value="1"/>
</dbReference>
<evidence type="ECO:0000313" key="4">
    <source>
        <dbReference type="Proteomes" id="UP000594364"/>
    </source>
</evidence>
<evidence type="ECO:0000256" key="1">
    <source>
        <dbReference type="ARBA" id="ARBA00009512"/>
    </source>
</evidence>
<dbReference type="GO" id="GO:0070181">
    <property type="term" value="F:small ribosomal subunit rRNA binding"/>
    <property type="evidence" value="ECO:0007669"/>
    <property type="project" value="TreeGrafter"/>
</dbReference>
<evidence type="ECO:0000313" key="3">
    <source>
        <dbReference type="EMBL" id="QPG93986.1"/>
    </source>
</evidence>
<dbReference type="EMBL" id="CP031385">
    <property type="protein sequence ID" value="QPG93986.1"/>
    <property type="molecule type" value="Genomic_DNA"/>
</dbReference>
<evidence type="ECO:0000256" key="2">
    <source>
        <dbReference type="SAM" id="MobiDB-lite"/>
    </source>
</evidence>
<dbReference type="GO" id="GO:0003735">
    <property type="term" value="F:structural constituent of ribosome"/>
    <property type="evidence" value="ECO:0007669"/>
    <property type="project" value="InterPro"/>
</dbReference>
<dbReference type="InterPro" id="IPR002060">
    <property type="entry name" value="Squ/phyt_synthse"/>
</dbReference>
<dbReference type="InterPro" id="IPR035980">
    <property type="entry name" value="Ribosomal_bS6_sf"/>
</dbReference>
<name>A0A7S9KKH9_EPIFF</name>
<protein>
    <recommendedName>
        <fullName evidence="5">Ribosomal protein S6</fullName>
    </recommendedName>
</protein>
<dbReference type="AlphaFoldDB" id="A0A7S9KKH9"/>
<dbReference type="NCBIfam" id="TIGR00166">
    <property type="entry name" value="S6"/>
    <property type="match status" value="1"/>
</dbReference>
<dbReference type="Gene3D" id="1.10.600.10">
    <property type="entry name" value="Farnesyl Diphosphate Synthase"/>
    <property type="match status" value="1"/>
</dbReference>
<dbReference type="Pfam" id="PF01250">
    <property type="entry name" value="Ribosomal_S6"/>
    <property type="match status" value="1"/>
</dbReference>
<dbReference type="CDD" id="cd15465">
    <property type="entry name" value="bS6_mito"/>
    <property type="match status" value="1"/>
</dbReference>
<organism evidence="3 4">
    <name type="scientific">Epichloe festucae (strain Fl1)</name>
    <dbReference type="NCBI Taxonomy" id="877507"/>
    <lineage>
        <taxon>Eukaryota</taxon>
        <taxon>Fungi</taxon>
        <taxon>Dikarya</taxon>
        <taxon>Ascomycota</taxon>
        <taxon>Pezizomycotina</taxon>
        <taxon>Sordariomycetes</taxon>
        <taxon>Hypocreomycetidae</taxon>
        <taxon>Hypocreales</taxon>
        <taxon>Clavicipitaceae</taxon>
        <taxon>Epichloe</taxon>
    </lineage>
</organism>
<feature type="region of interest" description="Disordered" evidence="2">
    <location>
        <begin position="10"/>
        <end position="43"/>
    </location>
</feature>
<dbReference type="OrthoDB" id="270318at2759"/>
<dbReference type="PANTHER" id="PTHR21011:SF1">
    <property type="entry name" value="SMALL RIBOSOMAL SUBUNIT PROTEIN BS6M"/>
    <property type="match status" value="1"/>
</dbReference>
<dbReference type="Gene3D" id="3.30.70.60">
    <property type="match status" value="1"/>
</dbReference>